<dbReference type="PANTHER" id="PTHR33136">
    <property type="entry name" value="RAPID ALKALINIZATION FACTOR-LIKE"/>
    <property type="match status" value="1"/>
</dbReference>
<name>A0A834D314_JUGRE</name>
<keyword evidence="6" id="KW-1015">Disulfide bond</keyword>
<reference evidence="7" key="2">
    <citation type="submission" date="2020-03" db="EMBL/GenBank/DDBJ databases">
        <title>Walnut 2.0.</title>
        <authorList>
            <person name="Marrano A."/>
            <person name="Britton M."/>
            <person name="Zimin A.V."/>
            <person name="Zaini P.A."/>
            <person name="Workman R."/>
            <person name="Puiu D."/>
            <person name="Bianco L."/>
            <person name="Allen B.J."/>
            <person name="Troggio M."/>
            <person name="Leslie C.A."/>
            <person name="Timp W."/>
            <person name="Dendekar A."/>
            <person name="Salzberg S.L."/>
            <person name="Neale D.B."/>
        </authorList>
    </citation>
    <scope>NUCLEOTIDE SEQUENCE</scope>
    <source>
        <tissue evidence="7">Leaves</tissue>
    </source>
</reference>
<dbReference type="GO" id="GO:0005576">
    <property type="term" value="C:extracellular region"/>
    <property type="evidence" value="ECO:0007669"/>
    <property type="project" value="UniProtKB-SubCell"/>
</dbReference>
<evidence type="ECO:0000313" key="7">
    <source>
        <dbReference type="EMBL" id="KAF5473076.1"/>
    </source>
</evidence>
<dbReference type="Pfam" id="PF05498">
    <property type="entry name" value="RALF"/>
    <property type="match status" value="1"/>
</dbReference>
<gene>
    <name evidence="7" type="ORF">F2P56_009719</name>
</gene>
<protein>
    <recommendedName>
        <fullName evidence="9">Protein RALF-like 19</fullName>
    </recommendedName>
</protein>
<keyword evidence="3" id="KW-0964">Secreted</keyword>
<dbReference type="InterPro" id="IPR008801">
    <property type="entry name" value="RALF"/>
</dbReference>
<dbReference type="AlphaFoldDB" id="A0A834D314"/>
<evidence type="ECO:0000256" key="5">
    <source>
        <dbReference type="ARBA" id="ARBA00022729"/>
    </source>
</evidence>
<evidence type="ECO:0008006" key="9">
    <source>
        <dbReference type="Google" id="ProtNLM"/>
    </source>
</evidence>
<keyword evidence="4" id="KW-0372">Hormone</keyword>
<evidence type="ECO:0000256" key="1">
    <source>
        <dbReference type="ARBA" id="ARBA00004613"/>
    </source>
</evidence>
<dbReference type="PANTHER" id="PTHR33136:SF89">
    <property type="entry name" value="PROTEIN RALF-LIKE 19"/>
    <property type="match status" value="1"/>
</dbReference>
<organism evidence="7 8">
    <name type="scientific">Juglans regia</name>
    <name type="common">English walnut</name>
    <dbReference type="NCBI Taxonomy" id="51240"/>
    <lineage>
        <taxon>Eukaryota</taxon>
        <taxon>Viridiplantae</taxon>
        <taxon>Streptophyta</taxon>
        <taxon>Embryophyta</taxon>
        <taxon>Tracheophyta</taxon>
        <taxon>Spermatophyta</taxon>
        <taxon>Magnoliopsida</taxon>
        <taxon>eudicotyledons</taxon>
        <taxon>Gunneridae</taxon>
        <taxon>Pentapetalae</taxon>
        <taxon>rosids</taxon>
        <taxon>fabids</taxon>
        <taxon>Fagales</taxon>
        <taxon>Juglandaceae</taxon>
        <taxon>Juglans</taxon>
    </lineage>
</organism>
<evidence type="ECO:0000256" key="6">
    <source>
        <dbReference type="ARBA" id="ARBA00023157"/>
    </source>
</evidence>
<evidence type="ECO:0000256" key="4">
    <source>
        <dbReference type="ARBA" id="ARBA00022702"/>
    </source>
</evidence>
<dbReference type="Gramene" id="Jr04_16910_p1">
    <property type="protein sequence ID" value="cds.Jr04_16910_p1"/>
    <property type="gene ID" value="Jr04_16910"/>
</dbReference>
<comment type="caution">
    <text evidence="7">The sequence shown here is derived from an EMBL/GenBank/DDBJ whole genome shotgun (WGS) entry which is preliminary data.</text>
</comment>
<feature type="non-terminal residue" evidence="7">
    <location>
        <position position="1"/>
    </location>
</feature>
<dbReference type="GO" id="GO:0005179">
    <property type="term" value="F:hormone activity"/>
    <property type="evidence" value="ECO:0007669"/>
    <property type="project" value="UniProtKB-KW"/>
</dbReference>
<reference evidence="7" key="1">
    <citation type="submission" date="2015-10" db="EMBL/GenBank/DDBJ databases">
        <authorList>
            <person name="Martinez-Garcia P.J."/>
            <person name="Crepeau M.W."/>
            <person name="Puiu D."/>
            <person name="Gonzalez-Ibeas D."/>
            <person name="Whalen J."/>
            <person name="Stevens K."/>
            <person name="Paul R."/>
            <person name="Butterfield T."/>
            <person name="Britton M."/>
            <person name="Reagan R."/>
            <person name="Chakraborty S."/>
            <person name="Walawage S.L."/>
            <person name="Vasquez-Gross H.A."/>
            <person name="Cardeno C."/>
            <person name="Famula R."/>
            <person name="Pratt K."/>
            <person name="Kuruganti S."/>
            <person name="Aradhya M.K."/>
            <person name="Leslie C.A."/>
            <person name="Dandekar A.M."/>
            <person name="Salzberg S.L."/>
            <person name="Wegrzyn J.L."/>
            <person name="Langley C.H."/>
            <person name="Neale D.B."/>
        </authorList>
    </citation>
    <scope>NUCLEOTIDE SEQUENCE</scope>
    <source>
        <tissue evidence="7">Leaves</tissue>
    </source>
</reference>
<dbReference type="Proteomes" id="UP000619265">
    <property type="component" value="Unassembled WGS sequence"/>
</dbReference>
<evidence type="ECO:0000256" key="2">
    <source>
        <dbReference type="ARBA" id="ARBA00009178"/>
    </source>
</evidence>
<dbReference type="GO" id="GO:0040008">
    <property type="term" value="P:regulation of growth"/>
    <property type="evidence" value="ECO:0007669"/>
    <property type="project" value="UniProtKB-ARBA"/>
</dbReference>
<keyword evidence="5" id="KW-0732">Signal</keyword>
<dbReference type="EMBL" id="LIHL02000004">
    <property type="protein sequence ID" value="KAF5473076.1"/>
    <property type="molecule type" value="Genomic_DNA"/>
</dbReference>
<proteinExistence type="inferred from homology"/>
<evidence type="ECO:0000256" key="3">
    <source>
        <dbReference type="ARBA" id="ARBA00022525"/>
    </source>
</evidence>
<evidence type="ECO:0000313" key="8">
    <source>
        <dbReference type="Proteomes" id="UP000619265"/>
    </source>
</evidence>
<comment type="subcellular location">
    <subcellularLocation>
        <location evidence="1">Secreted</location>
    </subcellularLocation>
</comment>
<comment type="similarity">
    <text evidence="2">Belongs to the plant rapid alkalinization factor (RALF) family.</text>
</comment>
<sequence>PPIPRNSPSFIQLTLQPSHIFLYLYPRLPLLLQEGQRPDINHLQPLSLSPLATKLTTFTISFRNTYLKMEYKPWLIFLLLALAVVAESSTFHAPDGWGINKVGTGSCNGVVGDCIGEENEMLMDSHHGRDLAQRKKYISYGALKANSVPCGRRGNSYYNCQKRKRANPYKRSCNAITHCARITD</sequence>
<accession>A0A834D314</accession>